<dbReference type="EMBL" id="WKKF01000001">
    <property type="protein sequence ID" value="MRX52917.1"/>
    <property type="molecule type" value="Genomic_DNA"/>
</dbReference>
<protein>
    <submittedName>
        <fullName evidence="1">Uncharacterized protein</fullName>
    </submittedName>
</protein>
<dbReference type="AlphaFoldDB" id="A0A6I2M5Y3"/>
<name>A0A6I2M5Y3_9BACI</name>
<reference evidence="1 2" key="1">
    <citation type="submission" date="2019-11" db="EMBL/GenBank/DDBJ databases">
        <title>Bacillus idriensis genome.</title>
        <authorList>
            <person name="Konopka E.N."/>
            <person name="Newman J.D."/>
        </authorList>
    </citation>
    <scope>NUCLEOTIDE SEQUENCE [LARGE SCALE GENOMIC DNA]</scope>
    <source>
        <strain evidence="1 2">DSM 19097</strain>
    </source>
</reference>
<sequence length="58" mass="6490">MDSIIGNIYSTSYGSKKFLGFSSDAFEEDLKGELLKLNSDGLFNEEIQLSVKLALKRE</sequence>
<proteinExistence type="predicted"/>
<evidence type="ECO:0000313" key="2">
    <source>
        <dbReference type="Proteomes" id="UP000441585"/>
    </source>
</evidence>
<comment type="caution">
    <text evidence="1">The sequence shown here is derived from an EMBL/GenBank/DDBJ whole genome shotgun (WGS) entry which is preliminary data.</text>
</comment>
<gene>
    <name evidence="1" type="ORF">GJU41_02930</name>
</gene>
<dbReference type="RefSeq" id="WP_154317954.1">
    <property type="nucleotide sequence ID" value="NZ_CAJFZX010000002.1"/>
</dbReference>
<keyword evidence="2" id="KW-1185">Reference proteome</keyword>
<dbReference type="Proteomes" id="UP000441585">
    <property type="component" value="Unassembled WGS sequence"/>
</dbReference>
<evidence type="ECO:0000313" key="1">
    <source>
        <dbReference type="EMBL" id="MRX52917.1"/>
    </source>
</evidence>
<accession>A0A6I2M5Y3</accession>
<organism evidence="1 2">
    <name type="scientific">Metabacillus idriensis</name>
    <dbReference type="NCBI Taxonomy" id="324768"/>
    <lineage>
        <taxon>Bacteria</taxon>
        <taxon>Bacillati</taxon>
        <taxon>Bacillota</taxon>
        <taxon>Bacilli</taxon>
        <taxon>Bacillales</taxon>
        <taxon>Bacillaceae</taxon>
        <taxon>Metabacillus</taxon>
    </lineage>
</organism>